<dbReference type="GO" id="GO:0008360">
    <property type="term" value="P:regulation of cell shape"/>
    <property type="evidence" value="ECO:0007669"/>
    <property type="project" value="UniProtKB-UniRule"/>
</dbReference>
<name>A0A2S5A728_9SPHI</name>
<feature type="active site" description="Nucleophile" evidence="7">
    <location>
        <position position="163"/>
    </location>
</feature>
<keyword evidence="3" id="KW-0808">Transferase</keyword>
<keyword evidence="10" id="KW-1185">Reference proteome</keyword>
<dbReference type="CDD" id="cd16913">
    <property type="entry name" value="YkuD_like"/>
    <property type="match status" value="1"/>
</dbReference>
<dbReference type="SUPFAM" id="SSF141523">
    <property type="entry name" value="L,D-transpeptidase catalytic domain-like"/>
    <property type="match status" value="1"/>
</dbReference>
<keyword evidence="6 7" id="KW-0961">Cell wall biogenesis/degradation</keyword>
<accession>A0A2S5A728</accession>
<dbReference type="PROSITE" id="PS52029">
    <property type="entry name" value="LD_TPASE"/>
    <property type="match status" value="1"/>
</dbReference>
<evidence type="ECO:0000256" key="6">
    <source>
        <dbReference type="ARBA" id="ARBA00023316"/>
    </source>
</evidence>
<evidence type="ECO:0000256" key="5">
    <source>
        <dbReference type="ARBA" id="ARBA00022984"/>
    </source>
</evidence>
<gene>
    <name evidence="9" type="ORF">C3K47_02650</name>
</gene>
<keyword evidence="4 7" id="KW-0133">Cell shape</keyword>
<dbReference type="GO" id="GO:0016740">
    <property type="term" value="F:transferase activity"/>
    <property type="evidence" value="ECO:0007669"/>
    <property type="project" value="UniProtKB-KW"/>
</dbReference>
<evidence type="ECO:0000313" key="10">
    <source>
        <dbReference type="Proteomes" id="UP000236893"/>
    </source>
</evidence>
<dbReference type="UniPathway" id="UPA00219"/>
<evidence type="ECO:0000259" key="8">
    <source>
        <dbReference type="PROSITE" id="PS52029"/>
    </source>
</evidence>
<dbReference type="OrthoDB" id="9809748at2"/>
<organism evidence="9 10">
    <name type="scientific">Solitalea longa</name>
    <dbReference type="NCBI Taxonomy" id="2079460"/>
    <lineage>
        <taxon>Bacteria</taxon>
        <taxon>Pseudomonadati</taxon>
        <taxon>Bacteroidota</taxon>
        <taxon>Sphingobacteriia</taxon>
        <taxon>Sphingobacteriales</taxon>
        <taxon>Sphingobacteriaceae</taxon>
        <taxon>Solitalea</taxon>
    </lineage>
</organism>
<dbReference type="Proteomes" id="UP000236893">
    <property type="component" value="Unassembled WGS sequence"/>
</dbReference>
<evidence type="ECO:0000256" key="7">
    <source>
        <dbReference type="PROSITE-ProRule" id="PRU01373"/>
    </source>
</evidence>
<comment type="caution">
    <text evidence="9">The sequence shown here is derived from an EMBL/GenBank/DDBJ whole genome shotgun (WGS) entry which is preliminary data.</text>
</comment>
<reference evidence="9 10" key="1">
    <citation type="submission" date="2018-01" db="EMBL/GenBank/DDBJ databases">
        <authorList>
            <person name="Gaut B.S."/>
            <person name="Morton B.R."/>
            <person name="Clegg M.T."/>
            <person name="Duvall M.R."/>
        </authorList>
    </citation>
    <scope>NUCLEOTIDE SEQUENCE [LARGE SCALE GENOMIC DNA]</scope>
    <source>
        <strain evidence="9 10">HR-AV</strain>
    </source>
</reference>
<dbReference type="EMBL" id="PQVF01000002">
    <property type="protein sequence ID" value="POY38316.1"/>
    <property type="molecule type" value="Genomic_DNA"/>
</dbReference>
<keyword evidence="5 7" id="KW-0573">Peptidoglycan synthesis</keyword>
<proteinExistence type="inferred from homology"/>
<evidence type="ECO:0000256" key="2">
    <source>
        <dbReference type="ARBA" id="ARBA00005992"/>
    </source>
</evidence>
<sequence length="250" mass="28611">MILLRLAFLISIGIGLIDLPADNFKQQQLANERVKGAYANHSQSLFLLLNIYGIERQKMEILLCAYKNEQLLEVWARNKGEQTYKLIKEYPFCSLSGVLGPKRKEGDRQVPEGFYYIDRFNPNSLFHLSLGINYPNQSDKLLGDKFYPGGDVFIHGKCVTIGCIPLTDEKINELYILAVEATNNGQVKIPAYLFPFKMTEKNFNTIVQEKKTSGSLKAFWMNLKTGYQKFNKSPKPLAFKIDKKGMYVFL</sequence>
<dbReference type="AlphaFoldDB" id="A0A2S5A728"/>
<dbReference type="GO" id="GO:0071555">
    <property type="term" value="P:cell wall organization"/>
    <property type="evidence" value="ECO:0007669"/>
    <property type="project" value="UniProtKB-UniRule"/>
</dbReference>
<dbReference type="InterPro" id="IPR038063">
    <property type="entry name" value="Transpep_catalytic_dom"/>
</dbReference>
<comment type="pathway">
    <text evidence="1 7">Cell wall biogenesis; peptidoglycan biosynthesis.</text>
</comment>
<dbReference type="RefSeq" id="WP_103787546.1">
    <property type="nucleotide sequence ID" value="NZ_PQVF01000002.1"/>
</dbReference>
<dbReference type="PANTHER" id="PTHR36699:SF1">
    <property type="entry name" value="L,D-TRANSPEPTIDASE YAFK-RELATED"/>
    <property type="match status" value="1"/>
</dbReference>
<evidence type="ECO:0000256" key="1">
    <source>
        <dbReference type="ARBA" id="ARBA00004752"/>
    </source>
</evidence>
<evidence type="ECO:0000313" key="9">
    <source>
        <dbReference type="EMBL" id="POY38316.1"/>
    </source>
</evidence>
<dbReference type="InterPro" id="IPR005490">
    <property type="entry name" value="LD_TPept_cat_dom"/>
</dbReference>
<evidence type="ECO:0000256" key="3">
    <source>
        <dbReference type="ARBA" id="ARBA00022679"/>
    </source>
</evidence>
<feature type="active site" description="Proton donor/acceptor" evidence="7">
    <location>
        <position position="155"/>
    </location>
</feature>
<evidence type="ECO:0000256" key="4">
    <source>
        <dbReference type="ARBA" id="ARBA00022960"/>
    </source>
</evidence>
<comment type="similarity">
    <text evidence="2">Belongs to the YkuD family.</text>
</comment>
<protein>
    <recommendedName>
        <fullName evidence="8">L,D-TPase catalytic domain-containing protein</fullName>
    </recommendedName>
</protein>
<dbReference type="GO" id="GO:0004180">
    <property type="term" value="F:carboxypeptidase activity"/>
    <property type="evidence" value="ECO:0007669"/>
    <property type="project" value="UniProtKB-ARBA"/>
</dbReference>
<dbReference type="PANTHER" id="PTHR36699">
    <property type="entry name" value="LD-TRANSPEPTIDASE"/>
    <property type="match status" value="1"/>
</dbReference>
<dbReference type="Pfam" id="PF03734">
    <property type="entry name" value="YkuD"/>
    <property type="match status" value="1"/>
</dbReference>
<feature type="domain" description="L,D-TPase catalytic" evidence="8">
    <location>
        <begin position="61"/>
        <end position="190"/>
    </location>
</feature>
<dbReference type="GO" id="GO:0009252">
    <property type="term" value="P:peptidoglycan biosynthetic process"/>
    <property type="evidence" value="ECO:0007669"/>
    <property type="project" value="UniProtKB-UniPathway"/>
</dbReference>